<accession>A0A1Y3PSR7</accession>
<evidence type="ECO:0000256" key="2">
    <source>
        <dbReference type="ARBA" id="ARBA00022741"/>
    </source>
</evidence>
<dbReference type="GO" id="GO:0005524">
    <property type="term" value="F:ATP binding"/>
    <property type="evidence" value="ECO:0007669"/>
    <property type="project" value="UniProtKB-KW"/>
</dbReference>
<gene>
    <name evidence="6" type="ORF">BAA01_16260</name>
</gene>
<dbReference type="SUPFAM" id="SSF52540">
    <property type="entry name" value="P-loop containing nucleoside triphosphate hydrolases"/>
    <property type="match status" value="1"/>
</dbReference>
<dbReference type="Proteomes" id="UP000196475">
    <property type="component" value="Unassembled WGS sequence"/>
</dbReference>
<comment type="caution">
    <text evidence="6">The sequence shown here is derived from an EMBL/GenBank/DDBJ whole genome shotgun (WGS) entry which is preliminary data.</text>
</comment>
<evidence type="ECO:0000256" key="4">
    <source>
        <dbReference type="ARBA" id="ARBA00022967"/>
    </source>
</evidence>
<protein>
    <submittedName>
        <fullName evidence="6">ABC transporter ATP-binding protein</fullName>
    </submittedName>
</protein>
<organism evidence="6 7">
    <name type="scientific">Bacillus thermozeamaize</name>
    <dbReference type="NCBI Taxonomy" id="230954"/>
    <lineage>
        <taxon>Bacteria</taxon>
        <taxon>Bacillati</taxon>
        <taxon>Bacillota</taxon>
        <taxon>Bacilli</taxon>
        <taxon>Bacillales</taxon>
        <taxon>Bacillaceae</taxon>
        <taxon>Bacillus</taxon>
    </lineage>
</organism>
<sequence length="258" mass="29409">MIEFVGISKYFQRDGQVIPAVQNVNLKIREGEFIAVVGPSGCGKSTLLNMISGLMKPTKGYMTYRGKKVVNVNPNVGYMTQKDNLLPWRDVRANIRIALEMRNVSKKERDKLVDEYIELVGLKGFEKHYPNEISGGMRKRVSLARTLVYNPETILMDEPFGALDAQLRLILQGELLRIWDEKKKTVIFVTHDLEEAVTLADRVVVFTSRPGTIREIRNIPLTRPRDVFKIRFTEEFGEIHSELWGLLSQDVMKGGEVG</sequence>
<evidence type="ECO:0000256" key="3">
    <source>
        <dbReference type="ARBA" id="ARBA00022840"/>
    </source>
</evidence>
<dbReference type="InterPro" id="IPR003439">
    <property type="entry name" value="ABC_transporter-like_ATP-bd"/>
</dbReference>
<keyword evidence="2" id="KW-0547">Nucleotide-binding</keyword>
<name>A0A1Y3PSR7_9BACI</name>
<dbReference type="SMART" id="SM00382">
    <property type="entry name" value="AAA"/>
    <property type="match status" value="1"/>
</dbReference>
<dbReference type="PANTHER" id="PTHR42788:SF13">
    <property type="entry name" value="ALIPHATIC SULFONATES IMPORT ATP-BINDING PROTEIN SSUB"/>
    <property type="match status" value="1"/>
</dbReference>
<evidence type="ECO:0000313" key="6">
    <source>
        <dbReference type="EMBL" id="OUM90393.1"/>
    </source>
</evidence>
<reference evidence="7" key="1">
    <citation type="submission" date="2016-06" db="EMBL/GenBank/DDBJ databases">
        <authorList>
            <person name="Nascimento L."/>
            <person name="Pereira R.V."/>
            <person name="Martins L.F."/>
            <person name="Quaggio R.B."/>
            <person name="Silva A.M."/>
            <person name="Setubal J.C."/>
        </authorList>
    </citation>
    <scope>NUCLEOTIDE SEQUENCE [LARGE SCALE GENOMIC DNA]</scope>
</reference>
<keyword evidence="4" id="KW-1278">Translocase</keyword>
<dbReference type="EMBL" id="LZRT01000019">
    <property type="protein sequence ID" value="OUM90393.1"/>
    <property type="molecule type" value="Genomic_DNA"/>
</dbReference>
<dbReference type="GO" id="GO:0016887">
    <property type="term" value="F:ATP hydrolysis activity"/>
    <property type="evidence" value="ECO:0007669"/>
    <property type="project" value="InterPro"/>
</dbReference>
<dbReference type="Gene3D" id="3.40.50.300">
    <property type="entry name" value="P-loop containing nucleotide triphosphate hydrolases"/>
    <property type="match status" value="1"/>
</dbReference>
<dbReference type="InterPro" id="IPR003593">
    <property type="entry name" value="AAA+_ATPase"/>
</dbReference>
<keyword evidence="1" id="KW-0813">Transport</keyword>
<evidence type="ECO:0000259" key="5">
    <source>
        <dbReference type="PROSITE" id="PS50893"/>
    </source>
</evidence>
<dbReference type="PANTHER" id="PTHR42788">
    <property type="entry name" value="TAURINE IMPORT ATP-BINDING PROTEIN-RELATED"/>
    <property type="match status" value="1"/>
</dbReference>
<evidence type="ECO:0000256" key="1">
    <source>
        <dbReference type="ARBA" id="ARBA00022448"/>
    </source>
</evidence>
<dbReference type="AlphaFoldDB" id="A0A1Y3PSR7"/>
<dbReference type="InterPro" id="IPR027417">
    <property type="entry name" value="P-loop_NTPase"/>
</dbReference>
<feature type="domain" description="ABC transporter" evidence="5">
    <location>
        <begin position="2"/>
        <end position="233"/>
    </location>
</feature>
<dbReference type="Pfam" id="PF00005">
    <property type="entry name" value="ABC_tran"/>
    <property type="match status" value="1"/>
</dbReference>
<proteinExistence type="predicted"/>
<dbReference type="InterPro" id="IPR050166">
    <property type="entry name" value="ABC_transporter_ATP-bind"/>
</dbReference>
<dbReference type="PROSITE" id="PS00211">
    <property type="entry name" value="ABC_TRANSPORTER_1"/>
    <property type="match status" value="1"/>
</dbReference>
<evidence type="ECO:0000313" key="7">
    <source>
        <dbReference type="Proteomes" id="UP000196475"/>
    </source>
</evidence>
<dbReference type="PROSITE" id="PS50893">
    <property type="entry name" value="ABC_TRANSPORTER_2"/>
    <property type="match status" value="1"/>
</dbReference>
<keyword evidence="3 6" id="KW-0067">ATP-binding</keyword>
<dbReference type="CDD" id="cd03293">
    <property type="entry name" value="ABC_NrtD_SsuB_transporters"/>
    <property type="match status" value="1"/>
</dbReference>
<dbReference type="InterPro" id="IPR017871">
    <property type="entry name" value="ABC_transporter-like_CS"/>
</dbReference>